<gene>
    <name evidence="7" type="ORF">SAMN04489866_1191</name>
</gene>
<dbReference type="Proteomes" id="UP000198995">
    <property type="component" value="Unassembled WGS sequence"/>
</dbReference>
<protein>
    <submittedName>
        <fullName evidence="7">Glycosyl hydrolase family 26</fullName>
    </submittedName>
</protein>
<accession>A0A1G7A7J8</accession>
<dbReference type="InterPro" id="IPR017853">
    <property type="entry name" value="GH"/>
</dbReference>
<dbReference type="Pfam" id="PF02156">
    <property type="entry name" value="Glyco_hydro_26"/>
    <property type="match status" value="1"/>
</dbReference>
<dbReference type="EMBL" id="FNAF01000019">
    <property type="protein sequence ID" value="SDE10035.1"/>
    <property type="molecule type" value="Genomic_DNA"/>
</dbReference>
<evidence type="ECO:0000313" key="8">
    <source>
        <dbReference type="Proteomes" id="UP000198995"/>
    </source>
</evidence>
<dbReference type="AlphaFoldDB" id="A0A1G7A7J8"/>
<dbReference type="InterPro" id="IPR000805">
    <property type="entry name" value="Glyco_hydro_26"/>
</dbReference>
<proteinExistence type="inferred from homology"/>
<keyword evidence="3 4" id="KW-0326">Glycosidase</keyword>
<dbReference type="SUPFAM" id="SSF51445">
    <property type="entry name" value="(Trans)glycosidases"/>
    <property type="match status" value="1"/>
</dbReference>
<evidence type="ECO:0000256" key="2">
    <source>
        <dbReference type="ARBA" id="ARBA00022801"/>
    </source>
</evidence>
<dbReference type="InterPro" id="IPR022790">
    <property type="entry name" value="GH26_dom"/>
</dbReference>
<comment type="similarity">
    <text evidence="1 4">Belongs to the glycosyl hydrolase 26 family.</text>
</comment>
<evidence type="ECO:0000259" key="6">
    <source>
        <dbReference type="PROSITE" id="PS51764"/>
    </source>
</evidence>
<dbReference type="PANTHER" id="PTHR40079:SF4">
    <property type="entry name" value="GH26 DOMAIN-CONTAINING PROTEIN-RELATED"/>
    <property type="match status" value="1"/>
</dbReference>
<dbReference type="Gene3D" id="3.20.20.80">
    <property type="entry name" value="Glycosidases"/>
    <property type="match status" value="1"/>
</dbReference>
<feature type="domain" description="GH26" evidence="6">
    <location>
        <begin position="218"/>
        <end position="529"/>
    </location>
</feature>
<organism evidence="7 8">
    <name type="scientific">Peptococcus niger</name>
    <dbReference type="NCBI Taxonomy" id="2741"/>
    <lineage>
        <taxon>Bacteria</taxon>
        <taxon>Bacillati</taxon>
        <taxon>Bacillota</taxon>
        <taxon>Clostridia</taxon>
        <taxon>Eubacteriales</taxon>
        <taxon>Peptococcaceae</taxon>
        <taxon>Peptococcus</taxon>
    </lineage>
</organism>
<feature type="active site" description="Proton donor" evidence="4">
    <location>
        <position position="366"/>
    </location>
</feature>
<dbReference type="RefSeq" id="WP_159428073.1">
    <property type="nucleotide sequence ID" value="NZ_FNAF01000019.1"/>
</dbReference>
<evidence type="ECO:0000256" key="3">
    <source>
        <dbReference type="ARBA" id="ARBA00023295"/>
    </source>
</evidence>
<keyword evidence="8" id="KW-1185">Reference proteome</keyword>
<keyword evidence="5" id="KW-0812">Transmembrane</keyword>
<reference evidence="7 8" key="1">
    <citation type="submission" date="2016-10" db="EMBL/GenBank/DDBJ databases">
        <authorList>
            <person name="de Groot N.N."/>
        </authorList>
    </citation>
    <scope>NUCLEOTIDE SEQUENCE [LARGE SCALE GENOMIC DNA]</scope>
    <source>
        <strain evidence="7 8">DSM 20475</strain>
    </source>
</reference>
<dbReference type="GO" id="GO:0006080">
    <property type="term" value="P:substituted mannan metabolic process"/>
    <property type="evidence" value="ECO:0007669"/>
    <property type="project" value="InterPro"/>
</dbReference>
<evidence type="ECO:0000256" key="1">
    <source>
        <dbReference type="ARBA" id="ARBA00007754"/>
    </source>
</evidence>
<dbReference type="GO" id="GO:0016985">
    <property type="term" value="F:mannan endo-1,4-beta-mannosidase activity"/>
    <property type="evidence" value="ECO:0007669"/>
    <property type="project" value="InterPro"/>
</dbReference>
<keyword evidence="2 4" id="KW-0378">Hydrolase</keyword>
<dbReference type="PANTHER" id="PTHR40079">
    <property type="entry name" value="MANNAN ENDO-1,4-BETA-MANNOSIDASE E-RELATED"/>
    <property type="match status" value="1"/>
</dbReference>
<keyword evidence="5" id="KW-0472">Membrane</keyword>
<feature type="transmembrane region" description="Helical" evidence="5">
    <location>
        <begin position="20"/>
        <end position="42"/>
    </location>
</feature>
<dbReference type="STRING" id="2741.SAMN04489866_1191"/>
<keyword evidence="5" id="KW-1133">Transmembrane helix</keyword>
<evidence type="ECO:0000313" key="7">
    <source>
        <dbReference type="EMBL" id="SDE10035.1"/>
    </source>
</evidence>
<evidence type="ECO:0000256" key="5">
    <source>
        <dbReference type="SAM" id="Phobius"/>
    </source>
</evidence>
<name>A0A1G7A7J8_PEPNI</name>
<dbReference type="OrthoDB" id="9802773at2"/>
<dbReference type="PROSITE" id="PS51764">
    <property type="entry name" value="GH26"/>
    <property type="match status" value="1"/>
</dbReference>
<evidence type="ECO:0000256" key="4">
    <source>
        <dbReference type="PROSITE-ProRule" id="PRU01100"/>
    </source>
</evidence>
<sequence>MNKDKEQTQRKKGHKKKWLLALAGVVALVAIIIGPMVFQYYFPENDTDGRLKKATSLEDLYTLKQEKDGAHFTHLAQGYALTFPEKPTVRVHPSEAEVDFQLPDYRVRVFKQVVGKDTLPARHYFAYSTGTGKDDFGWLTNTRDHKILRNEDFHLGMQKGRLLVWDRPRLAALSDDARHYCSIDIQTDAHTVMSYLFTAQKPFKNTDALLDLVKSYQAVTPTVQPYVQPLGKTGPQHPVSNKTQYLFDKRFGERANLSWGIFQPSYAAFDYKDLRKTEKELDYRFNFIVHYSDFTRADPATTIAPVLKQAAAEGRTVELTLQTVDEEDGSNQVYKVLNGKYDGYLKDYAKAIQDGGAPVLLRIGNEMNGDWCKYCAYHLSRDPEIYTAFYRYIADKLTEYGVGDQILYVWNPNNESWPNYYWNYPGMYYPGDAYVDIIGMTAYNTGTYYPSELWQDFGALYDETYAHVQAAYRQPVMITEFACSGIGGDKVAWTKEMLKHLAGYKDLKVAIWWNYADYDPKDLETISRSYYIDQPKGMVDVWRDYFQTLLADKGSNRK</sequence>
<feature type="active site" description="Nucleophile" evidence="4">
    <location>
        <position position="480"/>
    </location>
</feature>